<keyword evidence="2 3" id="KW-0040">ANK repeat</keyword>
<sequence length="185" mass="21217">MIDPRIRLRNSIINGKLIIVKRLLRRYPELLENIDSSNGWSSLHYASFHGQYLICLFLISLGHDKDEIHVTFKDNTCVHLAILNNYHQTLHLLLQQNPKFKSKYLNFKNKDFETPLHFASRVGAVECLDLLLDLGANINALDINGNTALHLATRYGNINCIKSLLLYGSDFDMKNVDDWLPVQLA</sequence>
<name>A0A1D2VHT9_9ASCO</name>
<dbReference type="InParanoid" id="A0A1D2VHT9"/>
<dbReference type="OrthoDB" id="823504at2759"/>
<dbReference type="FunCoup" id="A0A1D2VHT9">
    <property type="interactions" value="188"/>
</dbReference>
<dbReference type="Gene3D" id="1.25.40.20">
    <property type="entry name" value="Ankyrin repeat-containing domain"/>
    <property type="match status" value="2"/>
</dbReference>
<keyword evidence="5" id="KW-1185">Reference proteome</keyword>
<protein>
    <submittedName>
        <fullName evidence="4">Ankyrin</fullName>
    </submittedName>
</protein>
<dbReference type="PROSITE" id="PS50088">
    <property type="entry name" value="ANK_REPEAT"/>
    <property type="match status" value="2"/>
</dbReference>
<dbReference type="InterPro" id="IPR036770">
    <property type="entry name" value="Ankyrin_rpt-contain_sf"/>
</dbReference>
<dbReference type="PROSITE" id="PS50297">
    <property type="entry name" value="ANK_REP_REGION"/>
    <property type="match status" value="2"/>
</dbReference>
<organism evidence="4 5">
    <name type="scientific">Ascoidea rubescens DSM 1968</name>
    <dbReference type="NCBI Taxonomy" id="1344418"/>
    <lineage>
        <taxon>Eukaryota</taxon>
        <taxon>Fungi</taxon>
        <taxon>Dikarya</taxon>
        <taxon>Ascomycota</taxon>
        <taxon>Saccharomycotina</taxon>
        <taxon>Saccharomycetes</taxon>
        <taxon>Ascoideaceae</taxon>
        <taxon>Ascoidea</taxon>
    </lineage>
</organism>
<dbReference type="EMBL" id="KV454480">
    <property type="protein sequence ID" value="ODV61224.1"/>
    <property type="molecule type" value="Genomic_DNA"/>
</dbReference>
<evidence type="ECO:0000256" key="1">
    <source>
        <dbReference type="ARBA" id="ARBA00022737"/>
    </source>
</evidence>
<reference evidence="5" key="1">
    <citation type="submission" date="2016-05" db="EMBL/GenBank/DDBJ databases">
        <title>Comparative genomics of biotechnologically important yeasts.</title>
        <authorList>
            <consortium name="DOE Joint Genome Institute"/>
            <person name="Riley R."/>
            <person name="Haridas S."/>
            <person name="Wolfe K.H."/>
            <person name="Lopes M.R."/>
            <person name="Hittinger C.T."/>
            <person name="Goker M."/>
            <person name="Salamov A."/>
            <person name="Wisecaver J."/>
            <person name="Long T.M."/>
            <person name="Aerts A.L."/>
            <person name="Barry K."/>
            <person name="Choi C."/>
            <person name="Clum A."/>
            <person name="Coughlan A.Y."/>
            <person name="Deshpande S."/>
            <person name="Douglass A.P."/>
            <person name="Hanson S.J."/>
            <person name="Klenk H.-P."/>
            <person name="Labutti K."/>
            <person name="Lapidus A."/>
            <person name="Lindquist E."/>
            <person name="Lipzen A."/>
            <person name="Meier-Kolthoff J.P."/>
            <person name="Ohm R.A."/>
            <person name="Otillar R.P."/>
            <person name="Pangilinan J."/>
            <person name="Peng Y."/>
            <person name="Rokas A."/>
            <person name="Rosa C.A."/>
            <person name="Scheuner C."/>
            <person name="Sibirny A.A."/>
            <person name="Slot J.C."/>
            <person name="Stielow J.B."/>
            <person name="Sun H."/>
            <person name="Kurtzman C.P."/>
            <person name="Blackwell M."/>
            <person name="Grigoriev I.V."/>
            <person name="Jeffries T.W."/>
        </authorList>
    </citation>
    <scope>NUCLEOTIDE SEQUENCE [LARGE SCALE GENOMIC DNA]</scope>
    <source>
        <strain evidence="5">DSM 1968</strain>
    </source>
</reference>
<dbReference type="RefSeq" id="XP_020047531.1">
    <property type="nucleotide sequence ID" value="XM_020190536.1"/>
</dbReference>
<evidence type="ECO:0000256" key="3">
    <source>
        <dbReference type="PROSITE-ProRule" id="PRU00023"/>
    </source>
</evidence>
<gene>
    <name evidence="4" type="ORF">ASCRUDRAFT_34618</name>
</gene>
<keyword evidence="1" id="KW-0677">Repeat</keyword>
<feature type="repeat" description="ANK" evidence="3">
    <location>
        <begin position="144"/>
        <end position="176"/>
    </location>
</feature>
<dbReference type="STRING" id="1344418.A0A1D2VHT9"/>
<dbReference type="SMART" id="SM00248">
    <property type="entry name" value="ANK"/>
    <property type="match status" value="4"/>
</dbReference>
<proteinExistence type="predicted"/>
<evidence type="ECO:0000313" key="4">
    <source>
        <dbReference type="EMBL" id="ODV61224.1"/>
    </source>
</evidence>
<dbReference type="GeneID" id="30964172"/>
<dbReference type="Proteomes" id="UP000095038">
    <property type="component" value="Unassembled WGS sequence"/>
</dbReference>
<feature type="non-terminal residue" evidence="4">
    <location>
        <position position="185"/>
    </location>
</feature>
<dbReference type="InterPro" id="IPR002110">
    <property type="entry name" value="Ankyrin_rpt"/>
</dbReference>
<dbReference type="PANTHER" id="PTHR24198">
    <property type="entry name" value="ANKYRIN REPEAT AND PROTEIN KINASE DOMAIN-CONTAINING PROTEIN"/>
    <property type="match status" value="1"/>
</dbReference>
<dbReference type="AlphaFoldDB" id="A0A1D2VHT9"/>
<dbReference type="SUPFAM" id="SSF48403">
    <property type="entry name" value="Ankyrin repeat"/>
    <property type="match status" value="1"/>
</dbReference>
<accession>A0A1D2VHT9</accession>
<evidence type="ECO:0000313" key="5">
    <source>
        <dbReference type="Proteomes" id="UP000095038"/>
    </source>
</evidence>
<dbReference type="PANTHER" id="PTHR24198:SF165">
    <property type="entry name" value="ANKYRIN REPEAT-CONTAINING PROTEIN-RELATED"/>
    <property type="match status" value="1"/>
</dbReference>
<feature type="repeat" description="ANK" evidence="3">
    <location>
        <begin position="111"/>
        <end position="143"/>
    </location>
</feature>
<dbReference type="Pfam" id="PF12796">
    <property type="entry name" value="Ank_2"/>
    <property type="match status" value="1"/>
</dbReference>
<evidence type="ECO:0000256" key="2">
    <source>
        <dbReference type="ARBA" id="ARBA00023043"/>
    </source>
</evidence>